<dbReference type="SUPFAM" id="SSF55874">
    <property type="entry name" value="ATPase domain of HSP90 chaperone/DNA topoisomerase II/histidine kinase"/>
    <property type="match status" value="1"/>
</dbReference>
<reference evidence="2" key="1">
    <citation type="submission" date="2023-02" db="EMBL/GenBank/DDBJ databases">
        <title>Colletotrichum kahawae CIFC_Que2 genome sequencing and assembly.</title>
        <authorList>
            <person name="Baroncelli R."/>
        </authorList>
    </citation>
    <scope>NUCLEOTIDE SEQUENCE</scope>
    <source>
        <strain evidence="2">CIFC_Que2</strain>
    </source>
</reference>
<dbReference type="PANTHER" id="PTHR32387:SF0">
    <property type="entry name" value="PROTEIN NO VEIN"/>
    <property type="match status" value="1"/>
</dbReference>
<evidence type="ECO:0000313" key="2">
    <source>
        <dbReference type="EMBL" id="KAK2776158.1"/>
    </source>
</evidence>
<dbReference type="Proteomes" id="UP001281614">
    <property type="component" value="Unassembled WGS sequence"/>
</dbReference>
<gene>
    <name evidence="2" type="ORF">CKAH01_12522</name>
</gene>
<protein>
    <submittedName>
        <fullName evidence="2">INO80 chromatin remodeling complex protein</fullName>
    </submittedName>
</protein>
<dbReference type="Gene3D" id="3.30.565.10">
    <property type="entry name" value="Histidine kinase-like ATPase, C-terminal domain"/>
    <property type="match status" value="1"/>
</dbReference>
<dbReference type="InterPro" id="IPR036890">
    <property type="entry name" value="HATPase_C_sf"/>
</dbReference>
<dbReference type="PANTHER" id="PTHR32387">
    <property type="entry name" value="WU:FJ29H11"/>
    <property type="match status" value="1"/>
</dbReference>
<keyword evidence="3" id="KW-1185">Reference proteome</keyword>
<proteinExistence type="predicted"/>
<dbReference type="EMBL" id="VYYT01000030">
    <property type="protein sequence ID" value="KAK2776158.1"/>
    <property type="molecule type" value="Genomic_DNA"/>
</dbReference>
<organism evidence="2 3">
    <name type="scientific">Colletotrichum kahawae</name>
    <name type="common">Coffee berry disease fungus</name>
    <dbReference type="NCBI Taxonomy" id="34407"/>
    <lineage>
        <taxon>Eukaryota</taxon>
        <taxon>Fungi</taxon>
        <taxon>Dikarya</taxon>
        <taxon>Ascomycota</taxon>
        <taxon>Pezizomycotina</taxon>
        <taxon>Sordariomycetes</taxon>
        <taxon>Hypocreomycetidae</taxon>
        <taxon>Glomerellales</taxon>
        <taxon>Glomerellaceae</taxon>
        <taxon>Colletotrichum</taxon>
        <taxon>Colletotrichum gloeosporioides species complex</taxon>
    </lineage>
</organism>
<evidence type="ECO:0000313" key="3">
    <source>
        <dbReference type="Proteomes" id="UP001281614"/>
    </source>
</evidence>
<accession>A0AAD9YS50</accession>
<feature type="region of interest" description="Disordered" evidence="1">
    <location>
        <begin position="850"/>
        <end position="904"/>
    </location>
</feature>
<dbReference type="InterPro" id="IPR052957">
    <property type="entry name" value="Auxin_embryo_med"/>
</dbReference>
<sequence>MPHSEGVSQAKAFVQSIATSLGSLEEKDLEGISPEKRQKIERALLKKEVMVGSSIIRQAEDTCLGRAGFVSELIRNADDNCYSKALKENGAPYISFDIYPDRLVFCCNEDGFTLDDVSALCSVDKGARGATRGSVRRSGAWFRSVFTIASKAHIESGDFSFSLRRQRGDSGIGMIMPIWEEPGRRSTTGTRITLHLHGASDKPERMSIHENIREQLDEVPDTILLFTKNIRRFRVTHHSEDKSELFSSNVHIHRPQPNRAIIRRLAFENGVSKKTLSHFQVTTHHATHLDYQGKSTYSYLEDNEQVPSNSTVALAFPLSDKEMSIVESQELFTLFPVGKAGFNFLTHADFVTDSSGRGLVEDGNSEYIISKCYSDADLDILQSCDLRCATDQDIVEYLRCDVRKEAQIQGQVHLDYALTSPIPVEPGAFFPWLWLDAQDTHEIPPPDWQRLLGDLGVDLPASGVDFALAMLQSSLDSSSIAITLESVTRLFRLYSHIQMQYASSQDRVAARKKIRPHLDLEPTEIQKCQQFFKTTLGIKDYTWHNIVPELVALDKLGLGNKAKMRSMYRALDIASQGLTATSIDELNQAVPSPQDVLKGRVLPIKWPNGNITLEPATTELCVIDRKNLQQLFEKKIKMLAFTLPEVARLRPFLKWTGLEERYLSVSVKATTSLLEAGATPFIRPNLRIGDRASVFVSVAVHFGSPRARSRGDYSKLYSILRFLEFHETYAISLDLSLAQDGVSHVVRENRPTLHMSDNPLGLLTIFLPRNVDDQDYIFSNLLPQRLFEWIMTDPTTKALQSISDEGIDATRSILLAPIRRLDMALEGNGIVAAAIESIFEFSVKNDSSTATTLTKTHPQDSSNNSRRPSSWVAPVLGTSKAAGCQPPSQLSRPVCSGYFQSHRK</sequence>
<feature type="compositionally biased region" description="Polar residues" evidence="1">
    <location>
        <begin position="850"/>
        <end position="868"/>
    </location>
</feature>
<evidence type="ECO:0000256" key="1">
    <source>
        <dbReference type="SAM" id="MobiDB-lite"/>
    </source>
</evidence>
<name>A0AAD9YS50_COLKA</name>
<comment type="caution">
    <text evidence="2">The sequence shown here is derived from an EMBL/GenBank/DDBJ whole genome shotgun (WGS) entry which is preliminary data.</text>
</comment>
<dbReference type="AlphaFoldDB" id="A0AAD9YS50"/>